<dbReference type="EMBL" id="CAUYUJ010018234">
    <property type="protein sequence ID" value="CAK0881838.1"/>
    <property type="molecule type" value="Genomic_DNA"/>
</dbReference>
<proteinExistence type="predicted"/>
<organism evidence="2 3">
    <name type="scientific">Prorocentrum cordatum</name>
    <dbReference type="NCBI Taxonomy" id="2364126"/>
    <lineage>
        <taxon>Eukaryota</taxon>
        <taxon>Sar</taxon>
        <taxon>Alveolata</taxon>
        <taxon>Dinophyceae</taxon>
        <taxon>Prorocentrales</taxon>
        <taxon>Prorocentraceae</taxon>
        <taxon>Prorocentrum</taxon>
    </lineage>
</organism>
<evidence type="ECO:0000256" key="1">
    <source>
        <dbReference type="SAM" id="MobiDB-lite"/>
    </source>
</evidence>
<protein>
    <submittedName>
        <fullName evidence="2">Uncharacterized protein</fullName>
    </submittedName>
</protein>
<comment type="caution">
    <text evidence="2">The sequence shown here is derived from an EMBL/GenBank/DDBJ whole genome shotgun (WGS) entry which is preliminary data.</text>
</comment>
<dbReference type="Proteomes" id="UP001189429">
    <property type="component" value="Unassembled WGS sequence"/>
</dbReference>
<feature type="region of interest" description="Disordered" evidence="1">
    <location>
        <begin position="13"/>
        <end position="60"/>
    </location>
</feature>
<reference evidence="2" key="1">
    <citation type="submission" date="2023-10" db="EMBL/GenBank/DDBJ databases">
        <authorList>
            <person name="Chen Y."/>
            <person name="Shah S."/>
            <person name="Dougan E. K."/>
            <person name="Thang M."/>
            <person name="Chan C."/>
        </authorList>
    </citation>
    <scope>NUCLEOTIDE SEQUENCE [LARGE SCALE GENOMIC DNA]</scope>
</reference>
<evidence type="ECO:0000313" key="2">
    <source>
        <dbReference type="EMBL" id="CAK0881838.1"/>
    </source>
</evidence>
<sequence>MCCAGAALLGVEAQGRRGPGGSARQEVCGEFGGGDARKNGSDDKEGCKDEPIGGQGVRVPHADGLVDFLERVGQEEASQIQKDEPADAEEDDGVGVATFSPNVVVSVGAGSPEQVEEQEALEKLTLALEALRGRRGTAAAGDALDQLKALQECDSKGGIG</sequence>
<gene>
    <name evidence="2" type="ORF">PCOR1329_LOCUS64551</name>
</gene>
<keyword evidence="3" id="KW-1185">Reference proteome</keyword>
<name>A0ABN9W6P5_9DINO</name>
<feature type="region of interest" description="Disordered" evidence="1">
    <location>
        <begin position="74"/>
        <end position="99"/>
    </location>
</feature>
<feature type="compositionally biased region" description="Basic and acidic residues" evidence="1">
    <location>
        <begin position="35"/>
        <end position="51"/>
    </location>
</feature>
<evidence type="ECO:0000313" key="3">
    <source>
        <dbReference type="Proteomes" id="UP001189429"/>
    </source>
</evidence>
<accession>A0ABN9W6P5</accession>